<proteinExistence type="predicted"/>
<evidence type="ECO:0000256" key="1">
    <source>
        <dbReference type="SAM" id="MobiDB-lite"/>
    </source>
</evidence>
<dbReference type="EMBL" id="FCQH01000001">
    <property type="protein sequence ID" value="CVK85166.1"/>
    <property type="molecule type" value="Genomic_DNA"/>
</dbReference>
<gene>
    <name evidence="2" type="ORF">FMAN_02070</name>
</gene>
<comment type="caution">
    <text evidence="2">The sequence shown here is derived from an EMBL/GenBank/DDBJ whole genome shotgun (WGS) entry which is preliminary data.</text>
</comment>
<evidence type="ECO:0000313" key="3">
    <source>
        <dbReference type="Proteomes" id="UP000184255"/>
    </source>
</evidence>
<evidence type="ECO:0000313" key="2">
    <source>
        <dbReference type="EMBL" id="CVK85166.1"/>
    </source>
</evidence>
<keyword evidence="3" id="KW-1185">Reference proteome</keyword>
<protein>
    <submittedName>
        <fullName evidence="2">Uncharacterized protein</fullName>
    </submittedName>
</protein>
<name>A0A1L7SPN3_FUSMA</name>
<feature type="region of interest" description="Disordered" evidence="1">
    <location>
        <begin position="130"/>
        <end position="173"/>
    </location>
</feature>
<dbReference type="RefSeq" id="XP_041677428.1">
    <property type="nucleotide sequence ID" value="XM_041826189.1"/>
</dbReference>
<dbReference type="VEuPathDB" id="FungiDB:FMAN_02070"/>
<accession>A0A1L7SPN3</accession>
<reference evidence="3" key="1">
    <citation type="journal article" date="2016" name="Genome Biol. Evol.">
        <title>Comparative 'omics' of the Fusarium fujikuroi species complex highlights differences in genetic potential and metabolite synthesis.</title>
        <authorList>
            <person name="Niehaus E.-M."/>
            <person name="Muensterkoetter M."/>
            <person name="Proctor R.H."/>
            <person name="Brown D.W."/>
            <person name="Sharon A."/>
            <person name="Idan Y."/>
            <person name="Oren-Young L."/>
            <person name="Sieber C.M."/>
            <person name="Novak O."/>
            <person name="Pencik A."/>
            <person name="Tarkowska D."/>
            <person name="Hromadova K."/>
            <person name="Freeman S."/>
            <person name="Maymon M."/>
            <person name="Elazar M."/>
            <person name="Youssef S.A."/>
            <person name="El-Shabrawy E.S.M."/>
            <person name="Shalaby A.B.A."/>
            <person name="Houterman P."/>
            <person name="Brock N.L."/>
            <person name="Burkhardt I."/>
            <person name="Tsavkelova E.A."/>
            <person name="Dickschat J.S."/>
            <person name="Galuszka P."/>
            <person name="Gueldener U."/>
            <person name="Tudzynski B."/>
        </authorList>
    </citation>
    <scope>NUCLEOTIDE SEQUENCE [LARGE SCALE GENOMIC DNA]</scope>
    <source>
        <strain evidence="3">MRC7560</strain>
    </source>
</reference>
<organism evidence="2 3">
    <name type="scientific">Fusarium mangiferae</name>
    <name type="common">Mango malformation disease fungus</name>
    <dbReference type="NCBI Taxonomy" id="192010"/>
    <lineage>
        <taxon>Eukaryota</taxon>
        <taxon>Fungi</taxon>
        <taxon>Dikarya</taxon>
        <taxon>Ascomycota</taxon>
        <taxon>Pezizomycotina</taxon>
        <taxon>Sordariomycetes</taxon>
        <taxon>Hypocreomycetidae</taxon>
        <taxon>Hypocreales</taxon>
        <taxon>Nectriaceae</taxon>
        <taxon>Fusarium</taxon>
        <taxon>Fusarium fujikuroi species complex</taxon>
    </lineage>
</organism>
<feature type="compositionally biased region" description="Polar residues" evidence="1">
    <location>
        <begin position="130"/>
        <end position="151"/>
    </location>
</feature>
<dbReference type="AlphaFoldDB" id="A0A1L7SPN3"/>
<sequence length="458" mass="51122">MDSLSTTYLGHFRSFRITRNGDYYIVWILREINGHFVAEKLSASTNASQDGRCFDVVSLVLPCCSVAPTDVDGEQVFLHACLISRSVDLPTTLGSTACCPNEHSPFASSQSCPGNLDALHRPCIPSNTTEPWPISQASDLTSSNASATTSRLAERNRKRMSPNAPSQHAPIKRKLTATEAATRLSTQLSSSVKNFCEQRILASDNDIAQRLIQCHELLKSNPNEVDDQVEQLQLWLQQGQQQSNLHFSALQHLLSCVDLYNWWDRSDENTEKTVNKRRWFDTQLARYRNKLANELCKTKNGTSDRLGLVTLAPMTVKGLKFAHLDKATDQNKTEIIQHFACLARPELEKQLKDSRVIKAINPVSFVCWFLGKPFKDVCEALSFTELSFNDCGPSSNIWHEIQGPSTAEVFNGSNLPWPLLVAVRTEESQQSGSHEEPMVTGLSFSEILEDTEGALGFM</sequence>
<dbReference type="GeneID" id="65081342"/>
<dbReference type="Proteomes" id="UP000184255">
    <property type="component" value="Unassembled WGS sequence"/>
</dbReference>